<reference evidence="2" key="1">
    <citation type="submission" date="2021-03" db="EMBL/GenBank/DDBJ databases">
        <authorList>
            <person name="Tagirdzhanova G."/>
        </authorList>
    </citation>
    <scope>NUCLEOTIDE SEQUENCE</scope>
</reference>
<organism evidence="2 3">
    <name type="scientific">Heterodermia speciosa</name>
    <dbReference type="NCBI Taxonomy" id="116794"/>
    <lineage>
        <taxon>Eukaryota</taxon>
        <taxon>Fungi</taxon>
        <taxon>Dikarya</taxon>
        <taxon>Ascomycota</taxon>
        <taxon>Pezizomycotina</taxon>
        <taxon>Lecanoromycetes</taxon>
        <taxon>OSLEUM clade</taxon>
        <taxon>Lecanoromycetidae</taxon>
        <taxon>Caliciales</taxon>
        <taxon>Physciaceae</taxon>
        <taxon>Heterodermia</taxon>
    </lineage>
</organism>
<evidence type="ECO:0000313" key="3">
    <source>
        <dbReference type="Proteomes" id="UP000664521"/>
    </source>
</evidence>
<dbReference type="InterPro" id="IPR002347">
    <property type="entry name" value="SDR_fam"/>
</dbReference>
<dbReference type="PANTHER" id="PTHR45458">
    <property type="entry name" value="SHORT-CHAIN DEHYDROGENASE/REDUCTASE SDR"/>
    <property type="match status" value="1"/>
</dbReference>
<dbReference type="GO" id="GO:0016616">
    <property type="term" value="F:oxidoreductase activity, acting on the CH-OH group of donors, NAD or NADP as acceptor"/>
    <property type="evidence" value="ECO:0007669"/>
    <property type="project" value="TreeGrafter"/>
</dbReference>
<proteinExistence type="inferred from homology"/>
<comment type="similarity">
    <text evidence="1">Belongs to the short-chain dehydrogenases/reductases (SDR) family.</text>
</comment>
<dbReference type="CDD" id="cd05325">
    <property type="entry name" value="carb_red_sniffer_like_SDR_c"/>
    <property type="match status" value="1"/>
</dbReference>
<name>A0A8H3J3W2_9LECA</name>
<accession>A0A8H3J3W2</accession>
<dbReference type="Proteomes" id="UP000664521">
    <property type="component" value="Unassembled WGS sequence"/>
</dbReference>
<evidence type="ECO:0000313" key="2">
    <source>
        <dbReference type="EMBL" id="CAF9940256.1"/>
    </source>
</evidence>
<evidence type="ECO:0000256" key="1">
    <source>
        <dbReference type="RuleBase" id="RU000363"/>
    </source>
</evidence>
<dbReference type="EMBL" id="CAJPDS010000148">
    <property type="protein sequence ID" value="CAF9940256.1"/>
    <property type="molecule type" value="Genomic_DNA"/>
</dbReference>
<dbReference type="PRINTS" id="PR00080">
    <property type="entry name" value="SDRFAMILY"/>
</dbReference>
<gene>
    <name evidence="2" type="ORF">HETSPECPRED_002220</name>
</gene>
<dbReference type="OrthoDB" id="7289984at2759"/>
<dbReference type="Gene3D" id="3.40.50.720">
    <property type="entry name" value="NAD(P)-binding Rossmann-like Domain"/>
    <property type="match status" value="1"/>
</dbReference>
<dbReference type="Pfam" id="PF00106">
    <property type="entry name" value="adh_short"/>
    <property type="match status" value="1"/>
</dbReference>
<dbReference type="InterPro" id="IPR052184">
    <property type="entry name" value="SDR_enzymes"/>
</dbReference>
<dbReference type="AlphaFoldDB" id="A0A8H3J3W2"/>
<sequence>MASYLITGASRGFGLALARQLASLPASDVSKVFATARGESPALEGLAKTSSGRVVVVNLDVTNEVAVKQAAAEVEAKLEGKGLDVLINNAGVCQYASEGVKSMDNLAESFTINVLGVHWVTRAFLPLLQKGSLKKVANISSTLGSITLARSAHYLPAPAYKISKAAMNSLTVQYALDYEKEGFTFIALAPGWMKTDLGGGDMADLTPEEAAKASLDIIFRPGQELNGQFPKVFVQGWEKAKGNNQYDGSNSAW</sequence>
<comment type="caution">
    <text evidence="2">The sequence shown here is derived from an EMBL/GenBank/DDBJ whole genome shotgun (WGS) entry which is preliminary data.</text>
</comment>
<keyword evidence="3" id="KW-1185">Reference proteome</keyword>
<dbReference type="PRINTS" id="PR00081">
    <property type="entry name" value="GDHRDH"/>
</dbReference>
<dbReference type="PANTHER" id="PTHR45458:SF1">
    <property type="entry name" value="SHORT CHAIN DEHYDROGENASE"/>
    <property type="match status" value="1"/>
</dbReference>
<protein>
    <submittedName>
        <fullName evidence="2">Uncharacterized protein</fullName>
    </submittedName>
</protein>
<dbReference type="SUPFAM" id="SSF51735">
    <property type="entry name" value="NAD(P)-binding Rossmann-fold domains"/>
    <property type="match status" value="1"/>
</dbReference>
<dbReference type="InterPro" id="IPR036291">
    <property type="entry name" value="NAD(P)-bd_dom_sf"/>
</dbReference>